<dbReference type="InterPro" id="IPR027417">
    <property type="entry name" value="P-loop_NTPase"/>
</dbReference>
<evidence type="ECO:0000256" key="3">
    <source>
        <dbReference type="ARBA" id="ARBA00022801"/>
    </source>
</evidence>
<evidence type="ECO:0000259" key="7">
    <source>
        <dbReference type="PROSITE" id="PS51192"/>
    </source>
</evidence>
<dbReference type="CDD" id="cd18787">
    <property type="entry name" value="SF2_C_DEAD"/>
    <property type="match status" value="1"/>
</dbReference>
<dbReference type="InterPro" id="IPR050079">
    <property type="entry name" value="DEAD_box_RNA_helicase"/>
</dbReference>
<gene>
    <name evidence="10" type="primary">rhlE_7</name>
    <name evidence="10" type="ORF">GALL_85890</name>
</gene>
<dbReference type="PROSITE" id="PS51192">
    <property type="entry name" value="HELICASE_ATP_BIND_1"/>
    <property type="match status" value="1"/>
</dbReference>
<evidence type="ECO:0000259" key="9">
    <source>
        <dbReference type="PROSITE" id="PS51195"/>
    </source>
</evidence>
<dbReference type="EMBL" id="MLJW01000027">
    <property type="protein sequence ID" value="OIR09356.1"/>
    <property type="molecule type" value="Genomic_DNA"/>
</dbReference>
<dbReference type="CDD" id="cd00268">
    <property type="entry name" value="DEADc"/>
    <property type="match status" value="1"/>
</dbReference>
<organism evidence="10">
    <name type="scientific">mine drainage metagenome</name>
    <dbReference type="NCBI Taxonomy" id="410659"/>
    <lineage>
        <taxon>unclassified sequences</taxon>
        <taxon>metagenomes</taxon>
        <taxon>ecological metagenomes</taxon>
    </lineage>
</organism>
<dbReference type="EC" id="3.6.4.13" evidence="10"/>
<dbReference type="PROSITE" id="PS51194">
    <property type="entry name" value="HELICASE_CTER"/>
    <property type="match status" value="1"/>
</dbReference>
<dbReference type="Gene3D" id="3.40.50.300">
    <property type="entry name" value="P-loop containing nucleotide triphosphate hydrolases"/>
    <property type="match status" value="2"/>
</dbReference>
<dbReference type="Pfam" id="PF00271">
    <property type="entry name" value="Helicase_C"/>
    <property type="match status" value="1"/>
</dbReference>
<dbReference type="FunFam" id="3.40.50.300:FF:000108">
    <property type="entry name" value="ATP-dependent RNA helicase RhlE"/>
    <property type="match status" value="1"/>
</dbReference>
<keyword evidence="5" id="KW-0067">ATP-binding</keyword>
<dbReference type="GO" id="GO:0003724">
    <property type="term" value="F:RNA helicase activity"/>
    <property type="evidence" value="ECO:0007669"/>
    <property type="project" value="UniProtKB-EC"/>
</dbReference>
<protein>
    <submittedName>
        <fullName evidence="10">ATP-dependent RNA helicase RhlE</fullName>
        <ecNumber evidence="10">3.6.4.13</ecNumber>
    </submittedName>
</protein>
<dbReference type="SMART" id="SM00490">
    <property type="entry name" value="HELICc"/>
    <property type="match status" value="1"/>
</dbReference>
<evidence type="ECO:0000313" key="10">
    <source>
        <dbReference type="EMBL" id="OIR09356.1"/>
    </source>
</evidence>
<dbReference type="InterPro" id="IPR001650">
    <property type="entry name" value="Helicase_C-like"/>
</dbReference>
<dbReference type="InterPro" id="IPR014014">
    <property type="entry name" value="RNA_helicase_DEAD_Q_motif"/>
</dbReference>
<dbReference type="GO" id="GO:0005524">
    <property type="term" value="F:ATP binding"/>
    <property type="evidence" value="ECO:0007669"/>
    <property type="project" value="UniProtKB-KW"/>
</dbReference>
<evidence type="ECO:0000256" key="2">
    <source>
        <dbReference type="ARBA" id="ARBA00022741"/>
    </source>
</evidence>
<proteinExistence type="predicted"/>
<dbReference type="Pfam" id="PF00270">
    <property type="entry name" value="DEAD"/>
    <property type="match status" value="1"/>
</dbReference>
<feature type="compositionally biased region" description="Pro residues" evidence="6">
    <location>
        <begin position="78"/>
        <end position="94"/>
    </location>
</feature>
<dbReference type="PANTHER" id="PTHR47959">
    <property type="entry name" value="ATP-DEPENDENT RNA HELICASE RHLE-RELATED"/>
    <property type="match status" value="1"/>
</dbReference>
<keyword evidence="1" id="KW-0963">Cytoplasm</keyword>
<keyword evidence="2" id="KW-0547">Nucleotide-binding</keyword>
<feature type="domain" description="DEAD-box RNA helicase Q" evidence="9">
    <location>
        <begin position="99"/>
        <end position="127"/>
    </location>
</feature>
<feature type="region of interest" description="Disordered" evidence="6">
    <location>
        <begin position="1"/>
        <end position="98"/>
    </location>
</feature>
<comment type="caution">
    <text evidence="10">The sequence shown here is derived from an EMBL/GenBank/DDBJ whole genome shotgun (WGS) entry which is preliminary data.</text>
</comment>
<keyword evidence="4 10" id="KW-0347">Helicase</keyword>
<evidence type="ECO:0000256" key="5">
    <source>
        <dbReference type="ARBA" id="ARBA00022840"/>
    </source>
</evidence>
<dbReference type="SUPFAM" id="SSF52540">
    <property type="entry name" value="P-loop containing nucleoside triphosphate hydrolases"/>
    <property type="match status" value="1"/>
</dbReference>
<feature type="domain" description="Helicase ATP-binding" evidence="7">
    <location>
        <begin position="130"/>
        <end position="299"/>
    </location>
</feature>
<dbReference type="InterPro" id="IPR014001">
    <property type="entry name" value="Helicase_ATP-bd"/>
</dbReference>
<dbReference type="SMART" id="SM00487">
    <property type="entry name" value="DEXDc"/>
    <property type="match status" value="1"/>
</dbReference>
<evidence type="ECO:0000256" key="6">
    <source>
        <dbReference type="SAM" id="MobiDB-lite"/>
    </source>
</evidence>
<accession>A0A1J5T6C5</accession>
<dbReference type="GO" id="GO:0003676">
    <property type="term" value="F:nucleic acid binding"/>
    <property type="evidence" value="ECO:0007669"/>
    <property type="project" value="InterPro"/>
</dbReference>
<evidence type="ECO:0000256" key="1">
    <source>
        <dbReference type="ARBA" id="ARBA00022490"/>
    </source>
</evidence>
<feature type="compositionally biased region" description="Basic and acidic residues" evidence="6">
    <location>
        <begin position="33"/>
        <end position="50"/>
    </location>
</feature>
<dbReference type="PANTHER" id="PTHR47959:SF13">
    <property type="entry name" value="ATP-DEPENDENT RNA HELICASE RHLE"/>
    <property type="match status" value="1"/>
</dbReference>
<name>A0A1J5T6C5_9ZZZZ</name>
<sequence>MLRKFIAKLRQTMAPSSSKKKVQAGPSRSSSQPRRDHSHDRSKDRSDKHASGKPKSQGRPPRDRARSPSHSGESPAQAPAPAPRAEQVPPPPAVPKMDTAFSKLGLSDALALAVQEKGYSDPTPIQAQAIPVVLTGKDVMGSAQTGTGKTAAFALPILHRLGTHGRLRCLILEPTRELALQVEQSFLDYSKYTNLRGTVVYGGVGYGKQTDAMRRGMDVLVATPGRLLDLLEQRTFSLRDVEILVLDEVDRMLDMGFLPDVRRIIEKCPENRQTLFFSATMPPELAKLASWAVRDPVRIEIGHQRSPADTVAHAFYPVVEAQKFDLLVAMLERTSFESVIIFCRTKVGADRVAAWLKGQGHAVGVMHADRNMNERMEALAGFKSGKYEVLVATDIAARGLDIAGVTHVINYDVPENPEDYVHRIGRTGRAQKTGDAFTIVGEDDVRHARSIERFIGTVIERKRLTDFPYTYSALFETDAQSSATKPASRLSGRLRR</sequence>
<reference evidence="10" key="1">
    <citation type="submission" date="2016-10" db="EMBL/GenBank/DDBJ databases">
        <title>Sequence of Gallionella enrichment culture.</title>
        <authorList>
            <person name="Poehlein A."/>
            <person name="Muehling M."/>
            <person name="Daniel R."/>
        </authorList>
    </citation>
    <scope>NUCLEOTIDE SEQUENCE</scope>
</reference>
<keyword evidence="3 10" id="KW-0378">Hydrolase</keyword>
<dbReference type="InterPro" id="IPR011545">
    <property type="entry name" value="DEAD/DEAH_box_helicase_dom"/>
</dbReference>
<feature type="domain" description="Helicase C-terminal" evidence="8">
    <location>
        <begin position="323"/>
        <end position="475"/>
    </location>
</feature>
<dbReference type="AlphaFoldDB" id="A0A1J5T6C5"/>
<dbReference type="PROSITE" id="PS51195">
    <property type="entry name" value="Q_MOTIF"/>
    <property type="match status" value="1"/>
</dbReference>
<evidence type="ECO:0000259" key="8">
    <source>
        <dbReference type="PROSITE" id="PS51194"/>
    </source>
</evidence>
<dbReference type="InterPro" id="IPR044742">
    <property type="entry name" value="DEAD/DEAH_RhlB"/>
</dbReference>
<evidence type="ECO:0000256" key="4">
    <source>
        <dbReference type="ARBA" id="ARBA00022806"/>
    </source>
</evidence>
<dbReference type="GO" id="GO:0016787">
    <property type="term" value="F:hydrolase activity"/>
    <property type="evidence" value="ECO:0007669"/>
    <property type="project" value="UniProtKB-KW"/>
</dbReference>
<dbReference type="GO" id="GO:0005829">
    <property type="term" value="C:cytosol"/>
    <property type="evidence" value="ECO:0007669"/>
    <property type="project" value="TreeGrafter"/>
</dbReference>